<protein>
    <submittedName>
        <fullName evidence="2">Uncharacterized protein</fullName>
    </submittedName>
</protein>
<dbReference type="Proteomes" id="UP000182836">
    <property type="component" value="Unassembled WGS sequence"/>
</dbReference>
<dbReference type="GeneID" id="87589778"/>
<sequence>MWNAIVIAEMVFTSTMCAAILALPFIAKAKHTSIEETENE</sequence>
<feature type="transmembrane region" description="Helical" evidence="1">
    <location>
        <begin position="6"/>
        <end position="27"/>
    </location>
</feature>
<gene>
    <name evidence="2" type="ORF">SAMN04487909_114125</name>
</gene>
<organism evidence="2 3">
    <name type="scientific">Aneurinibacillus migulanus</name>
    <name type="common">Bacillus migulanus</name>
    <dbReference type="NCBI Taxonomy" id="47500"/>
    <lineage>
        <taxon>Bacteria</taxon>
        <taxon>Bacillati</taxon>
        <taxon>Bacillota</taxon>
        <taxon>Bacilli</taxon>
        <taxon>Bacillales</taxon>
        <taxon>Paenibacillaceae</taxon>
        <taxon>Aneurinibacillus group</taxon>
        <taxon>Aneurinibacillus</taxon>
    </lineage>
</organism>
<evidence type="ECO:0000313" key="2">
    <source>
        <dbReference type="EMBL" id="SDJ26381.1"/>
    </source>
</evidence>
<keyword evidence="1" id="KW-0472">Membrane</keyword>
<name>A0A1G8SB05_ANEMI</name>
<accession>A0A1G8SB05</accession>
<evidence type="ECO:0000256" key="1">
    <source>
        <dbReference type="SAM" id="Phobius"/>
    </source>
</evidence>
<reference evidence="2 3" key="1">
    <citation type="submission" date="2016-10" db="EMBL/GenBank/DDBJ databases">
        <authorList>
            <person name="de Groot N.N."/>
        </authorList>
    </citation>
    <scope>NUCLEOTIDE SEQUENCE [LARGE SCALE GENOMIC DNA]</scope>
    <source>
        <strain evidence="2 3">DSM 2895</strain>
    </source>
</reference>
<dbReference type="EMBL" id="FNED01000014">
    <property type="protein sequence ID" value="SDJ26381.1"/>
    <property type="molecule type" value="Genomic_DNA"/>
</dbReference>
<keyword evidence="1" id="KW-0812">Transmembrane</keyword>
<proteinExistence type="predicted"/>
<evidence type="ECO:0000313" key="3">
    <source>
        <dbReference type="Proteomes" id="UP000182836"/>
    </source>
</evidence>
<dbReference type="RefSeq" id="WP_255322290.1">
    <property type="nucleotide sequence ID" value="NZ_BJOA01000172.1"/>
</dbReference>
<dbReference type="AlphaFoldDB" id="A0A1G8SB05"/>
<keyword evidence="1" id="KW-1133">Transmembrane helix</keyword>